<evidence type="ECO:0000256" key="1">
    <source>
        <dbReference type="SAM" id="SignalP"/>
    </source>
</evidence>
<protein>
    <recommendedName>
        <fullName evidence="4">Secreted protein</fullName>
    </recommendedName>
</protein>
<proteinExistence type="predicted"/>
<dbReference type="Proteomes" id="UP001239445">
    <property type="component" value="Unassembled WGS sequence"/>
</dbReference>
<keyword evidence="3" id="KW-1185">Reference proteome</keyword>
<dbReference type="AlphaFoldDB" id="A0AAJ0BAH3"/>
<organism evidence="2 3">
    <name type="scientific">Echria macrotheca</name>
    <dbReference type="NCBI Taxonomy" id="438768"/>
    <lineage>
        <taxon>Eukaryota</taxon>
        <taxon>Fungi</taxon>
        <taxon>Dikarya</taxon>
        <taxon>Ascomycota</taxon>
        <taxon>Pezizomycotina</taxon>
        <taxon>Sordariomycetes</taxon>
        <taxon>Sordariomycetidae</taxon>
        <taxon>Sordariales</taxon>
        <taxon>Schizotheciaceae</taxon>
        <taxon>Echria</taxon>
    </lineage>
</organism>
<comment type="caution">
    <text evidence="2">The sequence shown here is derived from an EMBL/GenBank/DDBJ whole genome shotgun (WGS) entry which is preliminary data.</text>
</comment>
<keyword evidence="1" id="KW-0732">Signal</keyword>
<evidence type="ECO:0008006" key="4">
    <source>
        <dbReference type="Google" id="ProtNLM"/>
    </source>
</evidence>
<evidence type="ECO:0000313" key="3">
    <source>
        <dbReference type="Proteomes" id="UP001239445"/>
    </source>
</evidence>
<dbReference type="EMBL" id="MU839835">
    <property type="protein sequence ID" value="KAK1754689.1"/>
    <property type="molecule type" value="Genomic_DNA"/>
</dbReference>
<sequence>MCSVAFAILCSPTAMSGDWCGVNIGRVKVVSWEGVTWCKSDTQTAGRSFELIWAALAKRLQAGSHNNQPRPSLCI</sequence>
<feature type="signal peptide" evidence="1">
    <location>
        <begin position="1"/>
        <end position="17"/>
    </location>
</feature>
<reference evidence="2" key="1">
    <citation type="submission" date="2023-06" db="EMBL/GenBank/DDBJ databases">
        <title>Genome-scale phylogeny and comparative genomics of the fungal order Sordariales.</title>
        <authorList>
            <consortium name="Lawrence Berkeley National Laboratory"/>
            <person name="Hensen N."/>
            <person name="Bonometti L."/>
            <person name="Westerberg I."/>
            <person name="Brannstrom I.O."/>
            <person name="Guillou S."/>
            <person name="Cros-Aarteil S."/>
            <person name="Calhoun S."/>
            <person name="Haridas S."/>
            <person name="Kuo A."/>
            <person name="Mondo S."/>
            <person name="Pangilinan J."/>
            <person name="Riley R."/>
            <person name="Labutti K."/>
            <person name="Andreopoulos B."/>
            <person name="Lipzen A."/>
            <person name="Chen C."/>
            <person name="Yanf M."/>
            <person name="Daum C."/>
            <person name="Ng V."/>
            <person name="Clum A."/>
            <person name="Steindorff A."/>
            <person name="Ohm R."/>
            <person name="Martin F."/>
            <person name="Silar P."/>
            <person name="Natvig D."/>
            <person name="Lalanne C."/>
            <person name="Gautier V."/>
            <person name="Ament-Velasquez S.L."/>
            <person name="Kruys A."/>
            <person name="Hutchinson M.I."/>
            <person name="Powell A.J."/>
            <person name="Barry K."/>
            <person name="Miller A.N."/>
            <person name="Grigoriev I.V."/>
            <person name="Debuchy R."/>
            <person name="Gladieux P."/>
            <person name="Thoren M.H."/>
            <person name="Johannesson H."/>
        </authorList>
    </citation>
    <scope>NUCLEOTIDE SEQUENCE</scope>
    <source>
        <strain evidence="2">PSN4</strain>
    </source>
</reference>
<evidence type="ECO:0000313" key="2">
    <source>
        <dbReference type="EMBL" id="KAK1754689.1"/>
    </source>
</evidence>
<feature type="chain" id="PRO_5042532205" description="Secreted protein" evidence="1">
    <location>
        <begin position="18"/>
        <end position="75"/>
    </location>
</feature>
<accession>A0AAJ0BAH3</accession>
<gene>
    <name evidence="2" type="ORF">QBC47DRAFT_384668</name>
</gene>
<name>A0AAJ0BAH3_9PEZI</name>